<dbReference type="Proteomes" id="UP000183567">
    <property type="component" value="Unassembled WGS sequence"/>
</dbReference>
<evidence type="ECO:0000313" key="2">
    <source>
        <dbReference type="EMBL" id="OJA20335.1"/>
    </source>
</evidence>
<protein>
    <submittedName>
        <fullName evidence="2">Uncharacterized protein</fullName>
    </submittedName>
</protein>
<reference evidence="2 3" key="1">
    <citation type="submission" date="2016-03" db="EMBL/GenBank/DDBJ databases">
        <title>Comparative genomics of the ectomycorrhizal sister species Rhizopogon vinicolor and Rhizopogon vesiculosus (Basidiomycota: Boletales) reveals a divergence of the mating type B locus.</title>
        <authorList>
            <person name="Mujic A.B."/>
            <person name="Kuo A."/>
            <person name="Tritt A."/>
            <person name="Lipzen A."/>
            <person name="Chen C."/>
            <person name="Johnson J."/>
            <person name="Sharma A."/>
            <person name="Barry K."/>
            <person name="Grigoriev I.V."/>
            <person name="Spatafora J.W."/>
        </authorList>
    </citation>
    <scope>NUCLEOTIDE SEQUENCE [LARGE SCALE GENOMIC DNA]</scope>
    <source>
        <strain evidence="2 3">AM-OR11-056</strain>
    </source>
</reference>
<sequence>MTVVSNDPSLWSTINFFRGISYVYVACLTMMVYDWSA</sequence>
<organism evidence="2 3">
    <name type="scientific">Rhizopogon vesiculosus</name>
    <dbReference type="NCBI Taxonomy" id="180088"/>
    <lineage>
        <taxon>Eukaryota</taxon>
        <taxon>Fungi</taxon>
        <taxon>Dikarya</taxon>
        <taxon>Basidiomycota</taxon>
        <taxon>Agaricomycotina</taxon>
        <taxon>Agaricomycetes</taxon>
        <taxon>Agaricomycetidae</taxon>
        <taxon>Boletales</taxon>
        <taxon>Suillineae</taxon>
        <taxon>Rhizopogonaceae</taxon>
        <taxon>Rhizopogon</taxon>
    </lineage>
</organism>
<evidence type="ECO:0000313" key="3">
    <source>
        <dbReference type="Proteomes" id="UP000183567"/>
    </source>
</evidence>
<proteinExistence type="predicted"/>
<keyword evidence="1" id="KW-0812">Transmembrane</keyword>
<gene>
    <name evidence="2" type="ORF">AZE42_10295</name>
</gene>
<feature type="transmembrane region" description="Helical" evidence="1">
    <location>
        <begin position="16"/>
        <end position="35"/>
    </location>
</feature>
<dbReference type="AlphaFoldDB" id="A0A1J8QI61"/>
<accession>A0A1J8QI61</accession>
<dbReference type="EMBL" id="LVVM01000617">
    <property type="protein sequence ID" value="OJA20335.1"/>
    <property type="molecule type" value="Genomic_DNA"/>
</dbReference>
<evidence type="ECO:0000256" key="1">
    <source>
        <dbReference type="SAM" id="Phobius"/>
    </source>
</evidence>
<comment type="caution">
    <text evidence="2">The sequence shown here is derived from an EMBL/GenBank/DDBJ whole genome shotgun (WGS) entry which is preliminary data.</text>
</comment>
<keyword evidence="1" id="KW-1133">Transmembrane helix</keyword>
<name>A0A1J8QI61_9AGAM</name>
<keyword evidence="3" id="KW-1185">Reference proteome</keyword>
<keyword evidence="1" id="KW-0472">Membrane</keyword>